<keyword evidence="1" id="KW-0812">Transmembrane</keyword>
<evidence type="ECO:0008006" key="4">
    <source>
        <dbReference type="Google" id="ProtNLM"/>
    </source>
</evidence>
<evidence type="ECO:0000256" key="1">
    <source>
        <dbReference type="SAM" id="Phobius"/>
    </source>
</evidence>
<feature type="transmembrane region" description="Helical" evidence="1">
    <location>
        <begin position="39"/>
        <end position="55"/>
    </location>
</feature>
<proteinExistence type="predicted"/>
<protein>
    <recommendedName>
        <fullName evidence="4">Transmembrane protein</fullName>
    </recommendedName>
</protein>
<reference evidence="2" key="1">
    <citation type="submission" date="2021-01" db="EMBL/GenBank/DDBJ databases">
        <authorList>
            <person name="Lovell J.T."/>
            <person name="Bentley N."/>
            <person name="Bhattarai G."/>
            <person name="Jenkins J.W."/>
            <person name="Sreedasyam A."/>
            <person name="Alarcon Y."/>
            <person name="Bock C."/>
            <person name="Boston L."/>
            <person name="Carlson J."/>
            <person name="Cervantes K."/>
            <person name="Clermont K."/>
            <person name="Krom N."/>
            <person name="Kubenka K."/>
            <person name="Mamidi S."/>
            <person name="Mattison C."/>
            <person name="Monteros M."/>
            <person name="Pisani C."/>
            <person name="Plott C."/>
            <person name="Rajasekar S."/>
            <person name="Rhein H.S."/>
            <person name="Rohla C."/>
            <person name="Song M."/>
            <person name="Hilaire R.S."/>
            <person name="Shu S."/>
            <person name="Wells L."/>
            <person name="Wang X."/>
            <person name="Webber J."/>
            <person name="Heerema R.J."/>
            <person name="Klein P."/>
            <person name="Conner P."/>
            <person name="Grauke L."/>
            <person name="Grimwood J."/>
            <person name="Schmutz J."/>
            <person name="Randall J.J."/>
        </authorList>
    </citation>
    <scope>NUCLEOTIDE SEQUENCE</scope>
    <source>
        <tissue evidence="2">Leaf</tissue>
    </source>
</reference>
<dbReference type="AlphaFoldDB" id="A0A922JAZ7"/>
<dbReference type="EMBL" id="CM031832">
    <property type="protein sequence ID" value="KAG6700223.1"/>
    <property type="molecule type" value="Genomic_DNA"/>
</dbReference>
<gene>
    <name evidence="2" type="ORF">I3842_08G101600</name>
</gene>
<feature type="transmembrane region" description="Helical" evidence="1">
    <location>
        <begin position="67"/>
        <end position="89"/>
    </location>
</feature>
<accession>A0A922JAZ7</accession>
<dbReference type="Proteomes" id="UP000811246">
    <property type="component" value="Chromosome 8"/>
</dbReference>
<keyword evidence="1" id="KW-0472">Membrane</keyword>
<evidence type="ECO:0000313" key="3">
    <source>
        <dbReference type="Proteomes" id="UP000811246"/>
    </source>
</evidence>
<name>A0A922JAZ7_CARIL</name>
<comment type="caution">
    <text evidence="2">The sequence shown here is derived from an EMBL/GenBank/DDBJ whole genome shotgun (WGS) entry which is preliminary data.</text>
</comment>
<organism evidence="2 3">
    <name type="scientific">Carya illinoinensis</name>
    <name type="common">Pecan</name>
    <dbReference type="NCBI Taxonomy" id="32201"/>
    <lineage>
        <taxon>Eukaryota</taxon>
        <taxon>Viridiplantae</taxon>
        <taxon>Streptophyta</taxon>
        <taxon>Embryophyta</taxon>
        <taxon>Tracheophyta</taxon>
        <taxon>Spermatophyta</taxon>
        <taxon>Magnoliopsida</taxon>
        <taxon>eudicotyledons</taxon>
        <taxon>Gunneridae</taxon>
        <taxon>Pentapetalae</taxon>
        <taxon>rosids</taxon>
        <taxon>fabids</taxon>
        <taxon>Fagales</taxon>
        <taxon>Juglandaceae</taxon>
        <taxon>Carya</taxon>
    </lineage>
</organism>
<keyword evidence="1" id="KW-1133">Transmembrane helix</keyword>
<evidence type="ECO:0000313" key="2">
    <source>
        <dbReference type="EMBL" id="KAG6700223.1"/>
    </source>
</evidence>
<sequence length="126" mass="13756">MPLSSMLGSPLFVVSWCSHYFESKLVKLSLDFHFSFPKSVGSCLVFLALCHALFPPPAVSLQAPFPLLFSFSILVIYFVVCLFLVLAVTATTSGPSPPPKLHLAVVVNLPPPLTIVGKRRIKSNRT</sequence>